<dbReference type="InterPro" id="IPR002575">
    <property type="entry name" value="Aminoglycoside_PTrfase"/>
</dbReference>
<feature type="domain" description="Aminoglycoside phosphotransferase" evidence="1">
    <location>
        <begin position="34"/>
        <end position="250"/>
    </location>
</feature>
<evidence type="ECO:0000313" key="2">
    <source>
        <dbReference type="EMBL" id="MDQ0188748.1"/>
    </source>
</evidence>
<evidence type="ECO:0000313" key="3">
    <source>
        <dbReference type="Proteomes" id="UP001232973"/>
    </source>
</evidence>
<dbReference type="RefSeq" id="WP_274455272.1">
    <property type="nucleotide sequence ID" value="NZ_CP067097.1"/>
</dbReference>
<dbReference type="InterPro" id="IPR011009">
    <property type="entry name" value="Kinase-like_dom_sf"/>
</dbReference>
<accession>A0ABT9XFZ1</accession>
<proteinExistence type="predicted"/>
<comment type="caution">
    <text evidence="2">The sequence shown here is derived from an EMBL/GenBank/DDBJ whole genome shotgun (WGS) entry which is preliminary data.</text>
</comment>
<sequence>MIRGAPTLSEALYAAFGVEVDAIVTLKTVTGVVGKDGMRYIWKPARPRDTERRLAVVARIAEAMSADGLPAAGPLASRHGERLIETDSGPGYLQPWLPGRHVRLSDAEERLTAVCTVAQVHRWSRRVPFLADPHLGGPEWQNVTGGVLPVKLRSKLQALHGVWGPAKDACPELAAVEKDVFRVSEEVVAAVEKAWQAHGGTCRTLCHRDLAPHNLLWMTRAWPVSLIDFDHAGLDDPFLDFMQLLNHTFYLGDPGPRPFLTLVEACVRVEGRPIWREELLWQVLRFPDLLIRAMVEWVKAGSAPDGKQSLIGVIYKERTRWQRWAQDVHSRFG</sequence>
<dbReference type="EMBL" id="JAUSTP010000002">
    <property type="protein sequence ID" value="MDQ0188748.1"/>
    <property type="molecule type" value="Genomic_DNA"/>
</dbReference>
<dbReference type="GO" id="GO:0016301">
    <property type="term" value="F:kinase activity"/>
    <property type="evidence" value="ECO:0007669"/>
    <property type="project" value="UniProtKB-KW"/>
</dbReference>
<name>A0ABT9XFZ1_9BACL</name>
<dbReference type="Gene3D" id="3.90.1200.10">
    <property type="match status" value="1"/>
</dbReference>
<dbReference type="Proteomes" id="UP001232973">
    <property type="component" value="Unassembled WGS sequence"/>
</dbReference>
<gene>
    <name evidence="2" type="ORF">J2S03_000560</name>
</gene>
<keyword evidence="2" id="KW-0808">Transferase</keyword>
<protein>
    <submittedName>
        <fullName evidence="2">Ser/Thr protein kinase RdoA (MazF antagonist)</fullName>
    </submittedName>
</protein>
<dbReference type="SUPFAM" id="SSF56112">
    <property type="entry name" value="Protein kinase-like (PK-like)"/>
    <property type="match status" value="1"/>
</dbReference>
<evidence type="ECO:0000259" key="1">
    <source>
        <dbReference type="Pfam" id="PF01636"/>
    </source>
</evidence>
<reference evidence="2 3" key="1">
    <citation type="submission" date="2023-07" db="EMBL/GenBank/DDBJ databases">
        <title>Genomic Encyclopedia of Type Strains, Phase IV (KMG-IV): sequencing the most valuable type-strain genomes for metagenomic binning, comparative biology and taxonomic classification.</title>
        <authorList>
            <person name="Goeker M."/>
        </authorList>
    </citation>
    <scope>NUCLEOTIDE SEQUENCE [LARGE SCALE GENOMIC DNA]</scope>
    <source>
        <strain evidence="2 3">DSM 4006</strain>
    </source>
</reference>
<keyword evidence="3" id="KW-1185">Reference proteome</keyword>
<keyword evidence="2" id="KW-0418">Kinase</keyword>
<organism evidence="2 3">
    <name type="scientific">Alicyclobacillus cycloheptanicus</name>
    <dbReference type="NCBI Taxonomy" id="1457"/>
    <lineage>
        <taxon>Bacteria</taxon>
        <taxon>Bacillati</taxon>
        <taxon>Bacillota</taxon>
        <taxon>Bacilli</taxon>
        <taxon>Bacillales</taxon>
        <taxon>Alicyclobacillaceae</taxon>
        <taxon>Alicyclobacillus</taxon>
    </lineage>
</organism>
<dbReference type="Pfam" id="PF01636">
    <property type="entry name" value="APH"/>
    <property type="match status" value="1"/>
</dbReference>